<evidence type="ECO:0000313" key="5">
    <source>
        <dbReference type="EMBL" id="MFC0679684.1"/>
    </source>
</evidence>
<dbReference type="Pfam" id="PF00106">
    <property type="entry name" value="adh_short"/>
    <property type="match status" value="1"/>
</dbReference>
<feature type="compositionally biased region" description="Basic and acidic residues" evidence="4">
    <location>
        <begin position="329"/>
        <end position="344"/>
    </location>
</feature>
<dbReference type="Gene3D" id="3.40.50.720">
    <property type="entry name" value="NAD(P)-binding Rossmann-like Domain"/>
    <property type="match status" value="1"/>
</dbReference>
<evidence type="ECO:0000256" key="1">
    <source>
        <dbReference type="ARBA" id="ARBA00006484"/>
    </source>
</evidence>
<gene>
    <name evidence="5" type="ORF">ACFFGH_17740</name>
</gene>
<protein>
    <submittedName>
        <fullName evidence="5">SDR family NAD(P)-dependent oxidoreductase</fullName>
    </submittedName>
</protein>
<evidence type="ECO:0000256" key="4">
    <source>
        <dbReference type="SAM" id="MobiDB-lite"/>
    </source>
</evidence>
<comment type="similarity">
    <text evidence="1 3">Belongs to the short-chain dehydrogenases/reductases (SDR) family.</text>
</comment>
<keyword evidence="6" id="KW-1185">Reference proteome</keyword>
<feature type="compositionally biased region" description="Polar residues" evidence="4">
    <location>
        <begin position="346"/>
        <end position="358"/>
    </location>
</feature>
<dbReference type="RefSeq" id="WP_386670682.1">
    <property type="nucleotide sequence ID" value="NZ_JBHLTG010000004.1"/>
</dbReference>
<dbReference type="PANTHER" id="PTHR44196:SF1">
    <property type="entry name" value="DEHYDROGENASE_REDUCTASE SDR FAMILY MEMBER 7B"/>
    <property type="match status" value="1"/>
</dbReference>
<feature type="region of interest" description="Disordered" evidence="4">
    <location>
        <begin position="305"/>
        <end position="358"/>
    </location>
</feature>
<dbReference type="EMBL" id="JBHLTG010000004">
    <property type="protein sequence ID" value="MFC0679684.1"/>
    <property type="molecule type" value="Genomic_DNA"/>
</dbReference>
<dbReference type="InterPro" id="IPR002347">
    <property type="entry name" value="SDR_fam"/>
</dbReference>
<dbReference type="InterPro" id="IPR036291">
    <property type="entry name" value="NAD(P)-bd_dom_sf"/>
</dbReference>
<comment type="caution">
    <text evidence="5">The sequence shown here is derived from an EMBL/GenBank/DDBJ whole genome shotgun (WGS) entry which is preliminary data.</text>
</comment>
<organism evidence="5 6">
    <name type="scientific">Lysobacter korlensis</name>
    <dbReference type="NCBI Taxonomy" id="553636"/>
    <lineage>
        <taxon>Bacteria</taxon>
        <taxon>Pseudomonadati</taxon>
        <taxon>Pseudomonadota</taxon>
        <taxon>Gammaproteobacteria</taxon>
        <taxon>Lysobacterales</taxon>
        <taxon>Lysobacteraceae</taxon>
        <taxon>Lysobacter</taxon>
    </lineage>
</organism>
<dbReference type="PANTHER" id="PTHR44196">
    <property type="entry name" value="DEHYDROGENASE/REDUCTASE SDR FAMILY MEMBER 7B"/>
    <property type="match status" value="1"/>
</dbReference>
<dbReference type="PRINTS" id="PR00080">
    <property type="entry name" value="SDRFAMILY"/>
</dbReference>
<dbReference type="Proteomes" id="UP001589896">
    <property type="component" value="Unassembled WGS sequence"/>
</dbReference>
<evidence type="ECO:0000313" key="6">
    <source>
        <dbReference type="Proteomes" id="UP001589896"/>
    </source>
</evidence>
<name>A0ABV6RRS5_9GAMM</name>
<dbReference type="SUPFAM" id="SSF51735">
    <property type="entry name" value="NAD(P)-binding Rossmann-fold domains"/>
    <property type="match status" value="1"/>
</dbReference>
<evidence type="ECO:0000256" key="2">
    <source>
        <dbReference type="ARBA" id="ARBA00023002"/>
    </source>
</evidence>
<accession>A0ABV6RRS5</accession>
<dbReference type="PRINTS" id="PR00081">
    <property type="entry name" value="GDHRDH"/>
</dbReference>
<evidence type="ECO:0000256" key="3">
    <source>
        <dbReference type="RuleBase" id="RU000363"/>
    </source>
</evidence>
<sequence length="358" mass="37840">MQRPTHHPLALAAAVLLPLAAAAILGRRAMTGAGRRVVPGISGRTYVITGASSGFGRGVALHVGVRGANVVLAARRTELLEEVAAEIRAGGGRALVVTTDVSRPEDMEQLEAAAIEHFGRIDAWINDAGLGAIGHFWDIPLADHGRLVNINLNGVIYGSHVALRRFRTQGEGTLVNVGSIESEVPLALHASYAASKAGILHLGRALNEELRLAGLDRVKVATVMPWGADTPFDVHAANHSGRTPQLISPDGPSEVVEAIVRMSLDPQAELAVGWKAKGAYAGHRLMPDLGGRVAANLFNRAQMKEAPPAPATSGALHEPVDSGRTVEGTVRERMRREEATRGHIDTSLQAPQQGLQAH</sequence>
<keyword evidence="2" id="KW-0560">Oxidoreductase</keyword>
<reference evidence="5 6" key="1">
    <citation type="submission" date="2024-09" db="EMBL/GenBank/DDBJ databases">
        <authorList>
            <person name="Sun Q."/>
            <person name="Mori K."/>
        </authorList>
    </citation>
    <scope>NUCLEOTIDE SEQUENCE [LARGE SCALE GENOMIC DNA]</scope>
    <source>
        <strain evidence="5 6">KCTC 23076</strain>
    </source>
</reference>
<proteinExistence type="inferred from homology"/>